<comment type="caution">
    <text evidence="1">The sequence shown here is derived from an EMBL/GenBank/DDBJ whole genome shotgun (WGS) entry which is preliminary data.</text>
</comment>
<name>A0A0I9TUN2_9MYCO</name>
<dbReference type="AlphaFoldDB" id="A0A0I9TUN2"/>
<keyword evidence="2" id="KW-1185">Reference proteome</keyword>
<evidence type="ECO:0000313" key="1">
    <source>
        <dbReference type="EMBL" id="KLO36642.1"/>
    </source>
</evidence>
<dbReference type="PATRIC" id="fig|29311.18.peg.3901"/>
<evidence type="ECO:0000313" key="2">
    <source>
        <dbReference type="Proteomes" id="UP000036334"/>
    </source>
</evidence>
<sequence length="65" mass="7261">MVPSGERLLDHLQSMVHSGLELENDAAIADGFRFENYVPFTVAIDIGDRVTRVQCFDGHQLWGSV</sequence>
<organism evidence="1 2">
    <name type="scientific">Mycobacterium haemophilum</name>
    <dbReference type="NCBI Taxonomy" id="29311"/>
    <lineage>
        <taxon>Bacteria</taxon>
        <taxon>Bacillati</taxon>
        <taxon>Actinomycetota</taxon>
        <taxon>Actinomycetes</taxon>
        <taxon>Mycobacteriales</taxon>
        <taxon>Mycobacteriaceae</taxon>
        <taxon>Mycobacterium</taxon>
    </lineage>
</organism>
<protein>
    <submittedName>
        <fullName evidence="1">Uncharacterized protein</fullName>
    </submittedName>
</protein>
<gene>
    <name evidence="1" type="ORF">ABH38_11760</name>
</gene>
<reference evidence="1 2" key="1">
    <citation type="submission" date="2015-05" db="EMBL/GenBank/DDBJ databases">
        <title>Genome sequence of Mycobacterium haemophilum.</title>
        <authorList>
            <person name="Greninger A.L."/>
            <person name="Cunningham G."/>
            <person name="Miller S."/>
        </authorList>
    </citation>
    <scope>NUCLEOTIDE SEQUENCE [LARGE SCALE GENOMIC DNA]</scope>
    <source>
        <strain evidence="2">UC1</strain>
    </source>
</reference>
<proteinExistence type="predicted"/>
<dbReference type="EMBL" id="LDPR01000008">
    <property type="protein sequence ID" value="KLO36642.1"/>
    <property type="molecule type" value="Genomic_DNA"/>
</dbReference>
<accession>A0A0I9TUN2</accession>
<dbReference type="Proteomes" id="UP000036334">
    <property type="component" value="Unassembled WGS sequence"/>
</dbReference>